<sequence length="414" mass="48564">MNKYLKSIPFLLPIVAFIGERQTCTIQYISLTASLAITLYFYYLIYKNRKEANIIPDYKKIMNLYLLYVIFTFIRGFWVIEFWTDDTRSLVNGTLLMLMPIIIWYFSNPDKFSQLLSFWSKKWIVPSIIIMLLFFVKEGYAHLLAPAYFLILFYKELPKKYRRCVWIILAMVIYGGLSARSNVLRFAIVVLLSYLFIVKQIFRNLKRISWSFFAILPIVLLLLGTLGIYNPFEALSNNANLNINFAEAQDKTGTVIQKANEDTRTFIYEGVLATSLKNDSWLIGRTFVRGYEVDQLFGVEAYQIIFERTGRMERISCEVGILNPFTWMGLIGLLLYSLMILAPSWYGVFRGRNKYVQCVGIILAFRFMFSFIEEMQTFGWNTITLWLMVAMCISPKFLKMSNNEMKIWIYSTFK</sequence>
<evidence type="ECO:0000256" key="1">
    <source>
        <dbReference type="SAM" id="Phobius"/>
    </source>
</evidence>
<reference evidence="2 4" key="1">
    <citation type="journal article" date="2019" name="Nat. Med.">
        <title>A library of human gut bacterial isolates paired with longitudinal multiomics data enables mechanistic microbiome research.</title>
        <authorList>
            <person name="Poyet M."/>
            <person name="Groussin M."/>
            <person name="Gibbons S.M."/>
            <person name="Avila-Pacheco J."/>
            <person name="Jiang X."/>
            <person name="Kearney S.M."/>
            <person name="Perrotta A.R."/>
            <person name="Berdy B."/>
            <person name="Zhao S."/>
            <person name="Lieberman T.D."/>
            <person name="Swanson P.K."/>
            <person name="Smith M."/>
            <person name="Roesemann S."/>
            <person name="Alexander J.E."/>
            <person name="Rich S.A."/>
            <person name="Livny J."/>
            <person name="Vlamakis H."/>
            <person name="Clish C."/>
            <person name="Bullock K."/>
            <person name="Deik A."/>
            <person name="Scott J."/>
            <person name="Pierce K.A."/>
            <person name="Xavier R.J."/>
            <person name="Alm E.J."/>
        </authorList>
    </citation>
    <scope>NUCLEOTIDE SEQUENCE [LARGE SCALE GENOMIC DNA]</scope>
    <source>
        <strain evidence="2 4">BIOML-A58</strain>
    </source>
</reference>
<dbReference type="Proteomes" id="UP001197958">
    <property type="component" value="Unassembled WGS sequence"/>
</dbReference>
<feature type="transmembrane region" description="Helical" evidence="1">
    <location>
        <begin position="183"/>
        <end position="202"/>
    </location>
</feature>
<dbReference type="EMBL" id="JAIWWW010000024">
    <property type="protein sequence ID" value="MCA4523862.1"/>
    <property type="molecule type" value="Genomic_DNA"/>
</dbReference>
<reference evidence="3" key="2">
    <citation type="submission" date="2023-08" db="EMBL/GenBank/DDBJ databases">
        <title>Mucin Metabolism Genes Underlie the Key Renovations of Bacteroides xylanisolvens Genomes in Captive Great Apes.</title>
        <authorList>
            <person name="Nishida A.H."/>
        </authorList>
    </citation>
    <scope>NUCLEOTIDE SEQUENCE</scope>
    <source>
        <strain evidence="3">P19.10B</strain>
    </source>
</reference>
<evidence type="ECO:0000313" key="2">
    <source>
        <dbReference type="EMBL" id="KAB6147604.1"/>
    </source>
</evidence>
<comment type="caution">
    <text evidence="2">The sequence shown here is derived from an EMBL/GenBank/DDBJ whole genome shotgun (WGS) entry which is preliminary data.</text>
</comment>
<protein>
    <recommendedName>
        <fullName evidence="5">O-antigen ligase family protein</fullName>
    </recommendedName>
</protein>
<dbReference type="AlphaFoldDB" id="A0A412J694"/>
<name>A0A412J694_9BACE</name>
<feature type="transmembrane region" description="Helical" evidence="1">
    <location>
        <begin position="65"/>
        <end position="83"/>
    </location>
</feature>
<evidence type="ECO:0000313" key="3">
    <source>
        <dbReference type="EMBL" id="MCA4523862.1"/>
    </source>
</evidence>
<organism evidence="2 4">
    <name type="scientific">Bacteroides xylanisolvens</name>
    <dbReference type="NCBI Taxonomy" id="371601"/>
    <lineage>
        <taxon>Bacteria</taxon>
        <taxon>Pseudomonadati</taxon>
        <taxon>Bacteroidota</taxon>
        <taxon>Bacteroidia</taxon>
        <taxon>Bacteroidales</taxon>
        <taxon>Bacteroidaceae</taxon>
        <taxon>Bacteroides</taxon>
    </lineage>
</organism>
<feature type="transmembrane region" description="Helical" evidence="1">
    <location>
        <begin position="355"/>
        <end position="372"/>
    </location>
</feature>
<dbReference type="Proteomes" id="UP000434604">
    <property type="component" value="Unassembled WGS sequence"/>
</dbReference>
<gene>
    <name evidence="2" type="ORF">GA398_11105</name>
    <name evidence="3" type="ORF">LDZ35_11635</name>
</gene>
<feature type="transmembrane region" description="Helical" evidence="1">
    <location>
        <begin position="161"/>
        <end position="177"/>
    </location>
</feature>
<feature type="transmembrane region" description="Helical" evidence="1">
    <location>
        <begin position="378"/>
        <end position="398"/>
    </location>
</feature>
<dbReference type="EMBL" id="WDED01000014">
    <property type="protein sequence ID" value="KAB6147604.1"/>
    <property type="molecule type" value="Genomic_DNA"/>
</dbReference>
<proteinExistence type="predicted"/>
<feature type="transmembrane region" description="Helical" evidence="1">
    <location>
        <begin position="325"/>
        <end position="348"/>
    </location>
</feature>
<feature type="transmembrane region" description="Helical" evidence="1">
    <location>
        <begin position="90"/>
        <end position="107"/>
    </location>
</feature>
<feature type="transmembrane region" description="Helical" evidence="1">
    <location>
        <begin position="28"/>
        <end position="45"/>
    </location>
</feature>
<keyword evidence="1" id="KW-0472">Membrane</keyword>
<feature type="transmembrane region" description="Helical" evidence="1">
    <location>
        <begin position="209"/>
        <end position="229"/>
    </location>
</feature>
<feature type="transmembrane region" description="Helical" evidence="1">
    <location>
        <begin position="127"/>
        <end position="154"/>
    </location>
</feature>
<keyword evidence="1" id="KW-1133">Transmembrane helix</keyword>
<dbReference type="RefSeq" id="WP_134985889.1">
    <property type="nucleotide sequence ID" value="NZ_CP183042.1"/>
</dbReference>
<evidence type="ECO:0000313" key="4">
    <source>
        <dbReference type="Proteomes" id="UP000434604"/>
    </source>
</evidence>
<accession>A0A412J694</accession>
<keyword evidence="1" id="KW-0812">Transmembrane</keyword>
<evidence type="ECO:0008006" key="5">
    <source>
        <dbReference type="Google" id="ProtNLM"/>
    </source>
</evidence>